<evidence type="ECO:0000256" key="1">
    <source>
        <dbReference type="SAM" id="MobiDB-lite"/>
    </source>
</evidence>
<proteinExistence type="predicted"/>
<accession>A0A5J9T9B3</accession>
<evidence type="ECO:0000313" key="2">
    <source>
        <dbReference type="EMBL" id="TVU07956.1"/>
    </source>
</evidence>
<feature type="region of interest" description="Disordered" evidence="1">
    <location>
        <begin position="57"/>
        <end position="88"/>
    </location>
</feature>
<organism evidence="2 3">
    <name type="scientific">Eragrostis curvula</name>
    <name type="common">weeping love grass</name>
    <dbReference type="NCBI Taxonomy" id="38414"/>
    <lineage>
        <taxon>Eukaryota</taxon>
        <taxon>Viridiplantae</taxon>
        <taxon>Streptophyta</taxon>
        <taxon>Embryophyta</taxon>
        <taxon>Tracheophyta</taxon>
        <taxon>Spermatophyta</taxon>
        <taxon>Magnoliopsida</taxon>
        <taxon>Liliopsida</taxon>
        <taxon>Poales</taxon>
        <taxon>Poaceae</taxon>
        <taxon>PACMAD clade</taxon>
        <taxon>Chloridoideae</taxon>
        <taxon>Eragrostideae</taxon>
        <taxon>Eragrostidinae</taxon>
        <taxon>Eragrostis</taxon>
    </lineage>
</organism>
<feature type="region of interest" description="Disordered" evidence="1">
    <location>
        <begin position="1"/>
        <end position="40"/>
    </location>
</feature>
<comment type="caution">
    <text evidence="2">The sequence shown here is derived from an EMBL/GenBank/DDBJ whole genome shotgun (WGS) entry which is preliminary data.</text>
</comment>
<evidence type="ECO:0000313" key="3">
    <source>
        <dbReference type="Proteomes" id="UP000324897"/>
    </source>
</evidence>
<gene>
    <name evidence="2" type="ORF">EJB05_41335</name>
</gene>
<dbReference type="Proteomes" id="UP000324897">
    <property type="component" value="Chromosome 3"/>
</dbReference>
<dbReference type="EMBL" id="RWGY01000039">
    <property type="protein sequence ID" value="TVU07956.1"/>
    <property type="molecule type" value="Genomic_DNA"/>
</dbReference>
<dbReference type="AlphaFoldDB" id="A0A5J9T9B3"/>
<dbReference type="Gramene" id="TVU07956">
    <property type="protein sequence ID" value="TVU07956"/>
    <property type="gene ID" value="EJB05_41335"/>
</dbReference>
<feature type="non-terminal residue" evidence="2">
    <location>
        <position position="1"/>
    </location>
</feature>
<keyword evidence="3" id="KW-1185">Reference proteome</keyword>
<feature type="compositionally biased region" description="Low complexity" evidence="1">
    <location>
        <begin position="1"/>
        <end position="17"/>
    </location>
</feature>
<name>A0A5J9T9B3_9POAL</name>
<protein>
    <submittedName>
        <fullName evidence="2">Uncharacterized protein</fullName>
    </submittedName>
</protein>
<reference evidence="2 3" key="1">
    <citation type="journal article" date="2019" name="Sci. Rep.">
        <title>A high-quality genome of Eragrostis curvula grass provides insights into Poaceae evolution and supports new strategies to enhance forage quality.</title>
        <authorList>
            <person name="Carballo J."/>
            <person name="Santos B.A.C.M."/>
            <person name="Zappacosta D."/>
            <person name="Garbus I."/>
            <person name="Selva J.P."/>
            <person name="Gallo C.A."/>
            <person name="Diaz A."/>
            <person name="Albertini E."/>
            <person name="Caccamo M."/>
            <person name="Echenique V."/>
        </authorList>
    </citation>
    <scope>NUCLEOTIDE SEQUENCE [LARGE SCALE GENOMIC DNA]</scope>
    <source>
        <strain evidence="3">cv. Victoria</strain>
        <tissue evidence="2">Leaf</tissue>
    </source>
</reference>
<sequence length="104" mass="10824">MSSAVEEVGVGPEAGVARAREGDGPHPPPAANGDELRRTCSGDGRTVQAAVFQDMQEALGRPSSPVATEMTGLSRRTAAPPTLASVTPSHQVRPGFFLRVTTEQ</sequence>